<keyword evidence="2" id="KW-1185">Reference proteome</keyword>
<evidence type="ECO:0000313" key="2">
    <source>
        <dbReference type="Proteomes" id="UP001055072"/>
    </source>
</evidence>
<reference evidence="1" key="1">
    <citation type="journal article" date="2021" name="Environ. Microbiol.">
        <title>Gene family expansions and transcriptome signatures uncover fungal adaptations to wood decay.</title>
        <authorList>
            <person name="Hage H."/>
            <person name="Miyauchi S."/>
            <person name="Viragh M."/>
            <person name="Drula E."/>
            <person name="Min B."/>
            <person name="Chaduli D."/>
            <person name="Navarro D."/>
            <person name="Favel A."/>
            <person name="Norest M."/>
            <person name="Lesage-Meessen L."/>
            <person name="Balint B."/>
            <person name="Merenyi Z."/>
            <person name="de Eugenio L."/>
            <person name="Morin E."/>
            <person name="Martinez A.T."/>
            <person name="Baldrian P."/>
            <person name="Stursova M."/>
            <person name="Martinez M.J."/>
            <person name="Novotny C."/>
            <person name="Magnuson J.K."/>
            <person name="Spatafora J.W."/>
            <person name="Maurice S."/>
            <person name="Pangilinan J."/>
            <person name="Andreopoulos W."/>
            <person name="LaButti K."/>
            <person name="Hundley H."/>
            <person name="Na H."/>
            <person name="Kuo A."/>
            <person name="Barry K."/>
            <person name="Lipzen A."/>
            <person name="Henrissat B."/>
            <person name="Riley R."/>
            <person name="Ahrendt S."/>
            <person name="Nagy L.G."/>
            <person name="Grigoriev I.V."/>
            <person name="Martin F."/>
            <person name="Rosso M.N."/>
        </authorList>
    </citation>
    <scope>NUCLEOTIDE SEQUENCE</scope>
    <source>
        <strain evidence="1">CBS 384.51</strain>
    </source>
</reference>
<dbReference type="Proteomes" id="UP001055072">
    <property type="component" value="Unassembled WGS sequence"/>
</dbReference>
<dbReference type="EMBL" id="MU274900">
    <property type="protein sequence ID" value="KAI0094596.1"/>
    <property type="molecule type" value="Genomic_DNA"/>
</dbReference>
<organism evidence="1 2">
    <name type="scientific">Irpex rosettiformis</name>
    <dbReference type="NCBI Taxonomy" id="378272"/>
    <lineage>
        <taxon>Eukaryota</taxon>
        <taxon>Fungi</taxon>
        <taxon>Dikarya</taxon>
        <taxon>Basidiomycota</taxon>
        <taxon>Agaricomycotina</taxon>
        <taxon>Agaricomycetes</taxon>
        <taxon>Polyporales</taxon>
        <taxon>Irpicaceae</taxon>
        <taxon>Irpex</taxon>
    </lineage>
</organism>
<protein>
    <submittedName>
        <fullName evidence="1">Muts domain V-domain-containing protein</fullName>
    </submittedName>
</protein>
<proteinExistence type="predicted"/>
<accession>A0ACB8UJS9</accession>
<evidence type="ECO:0000313" key="1">
    <source>
        <dbReference type="EMBL" id="KAI0094596.1"/>
    </source>
</evidence>
<sequence>MHRHGGNFVRRTWLSSTKFCNINRVQATHLRRFNGTSKRLSAPEDESVKKPRGKRTKKTLEELPKSLLGPDGAPAAALSPWVGLPDALTRKSTSQKNSKNAALLESVEADIVSKKPPRKRKSSLVEQTTDTVRVATTPPAGLKLSESLKKDDITQDEPQALLPTTPLAREILDNLSRFPHCILLTRVGQFYESYFEQAVQVAKLLNIKLASKSWGGRRVPMAGFPILHLSKYLKVLVQDHRFFVAVCDEFLRDRKLGPKGGFDRRVNRIVTPGTLIDEPFLNPYENNYLLSIGAVEEDTPDDKMARNFGLAWMDVSTGDFYTKCVASDALRDELVRIAPREIVLNEELRGHSRIFLKEQTEDEGFFVSYVSAVLGEEVVTGPPIHSETDDLSSFKTDAGFDPAVLTGPEQAAVELLSAYLSANLFEGAPRLSSPSHEANANRMQIDSHTIKALELKETLREGGTTGSLLSVIKRTVTSGGTRLLSRWICSPSASVGEINARQSLVAFFHARPHLRADIVQALGQLEDATRILQKFLLCRGSASDLVAICATIDGWSAIKSCFELEKEMELRERGRLEDEEWASIDTITSQIDGLQGLASRIRAAVVCEDNQNSDENSVDAMEEAVDESTVPLNRTNGRSTSVTQQWTIQPYFSDALTQLHNEFAACWKARDELAARLQTEYLSPSLTLRSSSAQGYHIHIARAKRDATKIRSDPNFIPVSSSGTTCTFYLAEWSQLGNRMQELYLGISDAEKTAFENLRDDVNAHAGEIRRNSRIMDEIDIAISYANLADELKLIRPTITEDTSYHVVNGRHPTVELGLLGVGKAFIPNTVTFTEDSSLHVITGPNMAGKSTLLRQTALISILAQTGSFVPADSATIGVVDRIFSRVGAKDDLFRNRSTFMVEMLETADIIRRATSNSLVIMDEVGRGTTVEDGLAIAFATVHHMLLQNRCRTLFATHFHELADLLGYSDKHRGQGAFEGVSFFCTDVDETEDGYFTYSHRLRPGINRESHGLKAAQLAGMPDSVISVASDALKWLRGRHASVSIEDRSELQALGSSLAYDHRLIATIPTKRQL</sequence>
<name>A0ACB8UJS9_9APHY</name>
<gene>
    <name evidence="1" type="ORF">BDY19DRAFT_988419</name>
</gene>
<comment type="caution">
    <text evidence="1">The sequence shown here is derived from an EMBL/GenBank/DDBJ whole genome shotgun (WGS) entry which is preliminary data.</text>
</comment>